<dbReference type="InterPro" id="IPR011050">
    <property type="entry name" value="Pectin_lyase_fold/virulence"/>
</dbReference>
<dbReference type="InterPro" id="IPR050991">
    <property type="entry name" value="ECM_Regulatory_Proteins"/>
</dbReference>
<dbReference type="InterPro" id="IPR013783">
    <property type="entry name" value="Ig-like_fold"/>
</dbReference>
<dbReference type="PANTHER" id="PTHR46708:SF2">
    <property type="entry name" value="FIBRONECTIN TYPE-III DOMAIN-CONTAINING PROTEIN"/>
    <property type="match status" value="1"/>
</dbReference>
<evidence type="ECO:0000256" key="1">
    <source>
        <dbReference type="ARBA" id="ARBA00022737"/>
    </source>
</evidence>
<dbReference type="SMART" id="SM00060">
    <property type="entry name" value="FN3"/>
    <property type="match status" value="5"/>
</dbReference>
<dbReference type="InterPro" id="IPR036116">
    <property type="entry name" value="FN3_sf"/>
</dbReference>
<proteinExistence type="predicted"/>
<feature type="domain" description="Fibronectin type-III" evidence="2">
    <location>
        <begin position="152"/>
        <end position="239"/>
    </location>
</feature>
<evidence type="ECO:0000259" key="2">
    <source>
        <dbReference type="SMART" id="SM00060"/>
    </source>
</evidence>
<gene>
    <name evidence="3" type="ORF">EVA_07973</name>
</gene>
<dbReference type="AlphaFoldDB" id="J9CUL0"/>
<dbReference type="PROSITE" id="PS51257">
    <property type="entry name" value="PROKAR_LIPOPROTEIN"/>
    <property type="match status" value="1"/>
</dbReference>
<dbReference type="CDD" id="cd00063">
    <property type="entry name" value="FN3"/>
    <property type="match status" value="1"/>
</dbReference>
<feature type="domain" description="Fibronectin type-III" evidence="2">
    <location>
        <begin position="409"/>
        <end position="483"/>
    </location>
</feature>
<feature type="domain" description="Fibronectin type-III" evidence="2">
    <location>
        <begin position="328"/>
        <end position="404"/>
    </location>
</feature>
<dbReference type="Gene3D" id="2.60.40.10">
    <property type="entry name" value="Immunoglobulins"/>
    <property type="match status" value="2"/>
</dbReference>
<dbReference type="PANTHER" id="PTHR46708">
    <property type="entry name" value="TENASCIN"/>
    <property type="match status" value="1"/>
</dbReference>
<protein>
    <submittedName>
        <fullName evidence="3">Fibronectin type III domain protein</fullName>
    </submittedName>
</protein>
<dbReference type="EMBL" id="AMCI01001989">
    <property type="protein sequence ID" value="EJX03921.1"/>
    <property type="molecule type" value="Genomic_DNA"/>
</dbReference>
<organism evidence="3">
    <name type="scientific">gut metagenome</name>
    <dbReference type="NCBI Taxonomy" id="749906"/>
    <lineage>
        <taxon>unclassified sequences</taxon>
        <taxon>metagenomes</taxon>
        <taxon>organismal metagenomes</taxon>
    </lineage>
</organism>
<dbReference type="SUPFAM" id="SSF51126">
    <property type="entry name" value="Pectin lyase-like"/>
    <property type="match status" value="1"/>
</dbReference>
<comment type="caution">
    <text evidence="3">The sequence shown here is derived from an EMBL/GenBank/DDBJ whole genome shotgun (WGS) entry which is preliminary data.</text>
</comment>
<dbReference type="InterPro" id="IPR003961">
    <property type="entry name" value="FN3_dom"/>
</dbReference>
<sequence length="797" mass="88699">MISTSKQIYLMKITHILYILSGLLFLSGTWSACTEENDWDINSEKAALFRVHDIEVAEDKIAAQTASVTWSATSPVEYYLIEVSTEAFTENQEMGTAANSIVYGADKSITSIPALLTGLTKETSYYLRVKSFGSNLQSQWAYLDEPFTTTSEDILQKDMSMEDVSAESVRLHWNDAGLPVSHLKYEWEVSVGEEVHTEEAVYTLSEDEINAQSATISNLLPGKKYVFYLYNEDDLRGTAEATTEQILQLTEVLGGRVALKWQKNGEAVTRLTYLPAEADQEAILVEHILTEEEIKNQQIIIDNLTLGQNYTFKLYNTAVLRGVIAATTEQIMHIDESNVRGRSVIVSWEEQSVAVNRLTYQVANGEELVWEGDLQPVGTEIKKLEGETQYTFRAYTDNILRGEQTVTTLKALIDVAITAQINEASFTWEPDATAISYACTEENSNPEIKALSGEEQSSGKLTIQKLKGNTRYTFALYNAQGILVSNEQSFQTQADPLEGYQKIYLEENPSIDAWNAIWNNPDLSGKVALILQKNGKYDMSNNSNYTYAIPERVTALAVWGGEDGTLFAESEKPVIGFRKLTFMCNMEKIDFFNVAIKSNGHSNYIIRQAHPAQIQELSFRSCRIYDAASVFVARDGNSNGGSCQQITIQDCHISNIGNYNVIGVQNNVGFVVHKIILTNSTINGCTGNIIRLEQNDNLCEITIQQSTLYHSPQAMIRSGINTNPTAISNCLIAEVNTSTYAAINSYENVFTSADCYGVPWATKTQYDAATIFPQATEGNFTVGVAELKGYGDLRWNK</sequence>
<feature type="domain" description="Fibronectin type-III" evidence="2">
    <location>
        <begin position="50"/>
        <end position="138"/>
    </location>
</feature>
<name>J9CUL0_9ZZZZ</name>
<keyword evidence="1" id="KW-0677">Repeat</keyword>
<dbReference type="SUPFAM" id="SSF49265">
    <property type="entry name" value="Fibronectin type III"/>
    <property type="match status" value="1"/>
</dbReference>
<reference evidence="3" key="1">
    <citation type="journal article" date="2012" name="PLoS ONE">
        <title>Gene sets for utilization of primary and secondary nutrition supplies in the distal gut of endangered iberian lynx.</title>
        <authorList>
            <person name="Alcaide M."/>
            <person name="Messina E."/>
            <person name="Richter M."/>
            <person name="Bargiela R."/>
            <person name="Peplies J."/>
            <person name="Huws S.A."/>
            <person name="Newbold C.J."/>
            <person name="Golyshin P.N."/>
            <person name="Simon M.A."/>
            <person name="Lopez G."/>
            <person name="Yakimov M.M."/>
            <person name="Ferrer M."/>
        </authorList>
    </citation>
    <scope>NUCLEOTIDE SEQUENCE</scope>
</reference>
<evidence type="ECO:0000313" key="3">
    <source>
        <dbReference type="EMBL" id="EJX03921.1"/>
    </source>
</evidence>
<feature type="domain" description="Fibronectin type-III" evidence="2">
    <location>
        <begin position="241"/>
        <end position="322"/>
    </location>
</feature>
<accession>J9CUL0</accession>